<evidence type="ECO:0000313" key="2">
    <source>
        <dbReference type="EMBL" id="KZF19299.1"/>
    </source>
</evidence>
<sequence length="179" mass="20095">MNDTRNKSKSTRLLSFDSDVSLKTKQRTFFLKRQLRSPGHRTKILQLFQASSLKLQWGIHPAQKHPQHVTRADRSLISPSSRQVSTHKHVSGISEHKSHPQEQPTVISSRISTAGQTAERSNSSETSLHELSLSGPPFKDLPVLPTLSPCPRDQRTQCFVLSIQGSISGRLSACYYRNL</sequence>
<dbReference type="InParanoid" id="A0A164ZN40"/>
<proteinExistence type="predicted"/>
<dbReference type="GeneID" id="28901790"/>
<keyword evidence="3" id="KW-1185">Reference proteome</keyword>
<feature type="compositionally biased region" description="Low complexity" evidence="1">
    <location>
        <begin position="121"/>
        <end position="134"/>
    </location>
</feature>
<reference evidence="2 3" key="1">
    <citation type="journal article" date="2016" name="Fungal Biol.">
        <title>The genome of Xylona heveae provides a window into fungal endophytism.</title>
        <authorList>
            <person name="Gazis R."/>
            <person name="Kuo A."/>
            <person name="Riley R."/>
            <person name="LaButti K."/>
            <person name="Lipzen A."/>
            <person name="Lin J."/>
            <person name="Amirebrahimi M."/>
            <person name="Hesse C.N."/>
            <person name="Spatafora J.W."/>
            <person name="Henrissat B."/>
            <person name="Hainaut M."/>
            <person name="Grigoriev I.V."/>
            <person name="Hibbett D.S."/>
        </authorList>
    </citation>
    <scope>NUCLEOTIDE SEQUENCE [LARGE SCALE GENOMIC DNA]</scope>
    <source>
        <strain evidence="2 3">TC161</strain>
    </source>
</reference>
<evidence type="ECO:0000313" key="3">
    <source>
        <dbReference type="Proteomes" id="UP000076632"/>
    </source>
</evidence>
<dbReference type="Proteomes" id="UP000076632">
    <property type="component" value="Unassembled WGS sequence"/>
</dbReference>
<accession>A0A164ZN40</accession>
<dbReference type="RefSeq" id="XP_018184854.1">
    <property type="nucleotide sequence ID" value="XM_018336653.1"/>
</dbReference>
<protein>
    <submittedName>
        <fullName evidence="2">Uncharacterized protein</fullName>
    </submittedName>
</protein>
<organism evidence="2 3">
    <name type="scientific">Xylona heveae (strain CBS 132557 / TC161)</name>
    <dbReference type="NCBI Taxonomy" id="1328760"/>
    <lineage>
        <taxon>Eukaryota</taxon>
        <taxon>Fungi</taxon>
        <taxon>Dikarya</taxon>
        <taxon>Ascomycota</taxon>
        <taxon>Pezizomycotina</taxon>
        <taxon>Xylonomycetes</taxon>
        <taxon>Xylonales</taxon>
        <taxon>Xylonaceae</taxon>
        <taxon>Xylona</taxon>
    </lineage>
</organism>
<feature type="compositionally biased region" description="Polar residues" evidence="1">
    <location>
        <begin position="101"/>
        <end position="120"/>
    </location>
</feature>
<evidence type="ECO:0000256" key="1">
    <source>
        <dbReference type="SAM" id="MobiDB-lite"/>
    </source>
</evidence>
<dbReference type="AlphaFoldDB" id="A0A164ZN40"/>
<name>A0A164ZN40_XYLHT</name>
<dbReference type="EMBL" id="KV407467">
    <property type="protein sequence ID" value="KZF19299.1"/>
    <property type="molecule type" value="Genomic_DNA"/>
</dbReference>
<feature type="region of interest" description="Disordered" evidence="1">
    <location>
        <begin position="75"/>
        <end position="134"/>
    </location>
</feature>
<gene>
    <name evidence="2" type="ORF">L228DRAFT_50475</name>
</gene>